<dbReference type="InterPro" id="IPR002885">
    <property type="entry name" value="PPR_rpt"/>
</dbReference>
<comment type="caution">
    <text evidence="10">The sequence shown here is derived from an EMBL/GenBank/DDBJ whole genome shotgun (WGS) entry which is preliminary data.</text>
</comment>
<evidence type="ECO:0000313" key="10">
    <source>
        <dbReference type="EMBL" id="KAF5185882.1"/>
    </source>
</evidence>
<dbReference type="Gene3D" id="1.20.1250.20">
    <property type="entry name" value="MFS general substrate transporter like domains"/>
    <property type="match status" value="1"/>
</dbReference>
<evidence type="ECO:0000256" key="8">
    <source>
        <dbReference type="SAM" id="Phobius"/>
    </source>
</evidence>
<dbReference type="CDD" id="cd17330">
    <property type="entry name" value="MFS_SLC46_TetA_like"/>
    <property type="match status" value="1"/>
</dbReference>
<feature type="transmembrane region" description="Helical" evidence="8">
    <location>
        <begin position="6"/>
        <end position="23"/>
    </location>
</feature>
<protein>
    <submittedName>
        <fullName evidence="10">Zinc induced facilitator-like</fullName>
    </submittedName>
</protein>
<keyword evidence="11" id="KW-1185">Reference proteome</keyword>
<feature type="transmembrane region" description="Helical" evidence="8">
    <location>
        <begin position="124"/>
        <end position="148"/>
    </location>
</feature>
<evidence type="ECO:0000256" key="1">
    <source>
        <dbReference type="ARBA" id="ARBA00004141"/>
    </source>
</evidence>
<keyword evidence="2" id="KW-0813">Transport</keyword>
<feature type="transmembrane region" description="Helical" evidence="8">
    <location>
        <begin position="35"/>
        <end position="57"/>
    </location>
</feature>
<dbReference type="Pfam" id="PF07690">
    <property type="entry name" value="MFS_1"/>
    <property type="match status" value="1"/>
</dbReference>
<dbReference type="InterPro" id="IPR020846">
    <property type="entry name" value="MFS_dom"/>
</dbReference>
<dbReference type="PROSITE" id="PS50850">
    <property type="entry name" value="MFS"/>
    <property type="match status" value="1"/>
</dbReference>
<gene>
    <name evidence="10" type="ORF">FRX31_024528</name>
</gene>
<dbReference type="OrthoDB" id="10262656at2759"/>
<dbReference type="Proteomes" id="UP000554482">
    <property type="component" value="Unassembled WGS sequence"/>
</dbReference>
<dbReference type="AlphaFoldDB" id="A0A7J6VNF3"/>
<dbReference type="Gene3D" id="1.25.40.10">
    <property type="entry name" value="Tetratricopeptide repeat domain"/>
    <property type="match status" value="1"/>
</dbReference>
<dbReference type="PROSITE" id="PS51375">
    <property type="entry name" value="PPR"/>
    <property type="match status" value="1"/>
</dbReference>
<dbReference type="InterPro" id="IPR011990">
    <property type="entry name" value="TPR-like_helical_dom_sf"/>
</dbReference>
<evidence type="ECO:0000256" key="6">
    <source>
        <dbReference type="ARBA" id="ARBA00023136"/>
    </source>
</evidence>
<evidence type="ECO:0000256" key="7">
    <source>
        <dbReference type="PROSITE-ProRule" id="PRU00708"/>
    </source>
</evidence>
<evidence type="ECO:0000313" key="11">
    <source>
        <dbReference type="Proteomes" id="UP000554482"/>
    </source>
</evidence>
<reference evidence="10 11" key="1">
    <citation type="submission" date="2020-06" db="EMBL/GenBank/DDBJ databases">
        <title>Transcriptomic and genomic resources for Thalictrum thalictroides and T. hernandezii: Facilitating candidate gene discovery in an emerging model plant lineage.</title>
        <authorList>
            <person name="Arias T."/>
            <person name="Riano-Pachon D.M."/>
            <person name="Di Stilio V.S."/>
        </authorList>
    </citation>
    <scope>NUCLEOTIDE SEQUENCE [LARGE SCALE GENOMIC DNA]</scope>
    <source>
        <strain evidence="11">cv. WT478/WT964</strain>
        <tissue evidence="10">Leaves</tissue>
    </source>
</reference>
<evidence type="ECO:0000256" key="3">
    <source>
        <dbReference type="ARBA" id="ARBA00022692"/>
    </source>
</evidence>
<sequence>ANLLTIFSALPISSLFPFLYFMIRDTHIAKREEDIGYYAGFVGASFMFGRALTSVLWGIIADRYGRKPVIIFGAASVVLFSTLFGLSTSFWMAITTRFLLGSLNGALGPVKAYASEVSRPEHQALGLSLVSTAWGIGLIVGPAVGGFLAQPAEKYPDIISKESLLGRFPYLLPCLCISMVGVVVCVACFWLPETLHRNHGDNDGGDSFEALEASQGNQKGHSASKKSLLKNWPLMSSIIVYCIFSLNDMAYSEKCCFHEWFDGWIGETEAWSGSCRGFKDTRDLVDLNYDSYVVLLSACAEFAWSEEGRKKGKEIHAFLFRKGLNDVKIAIGNGMRRCGIIPSNFALISMLSSCTSLSCLSLGSHVHCEGTKLGIDLDVSVSNSLLVLYAECGYLSECQIFFAFISAYDLISWNSIIGALAKSEASVAEAIDYFLNMLRAGWSLNRVTFLNLLTAVPSHSILELGRQVHALVLKYCLADDNVVANVLLSFYGKSGEMDDCE</sequence>
<dbReference type="SUPFAM" id="SSF103473">
    <property type="entry name" value="MFS general substrate transporter"/>
    <property type="match status" value="1"/>
</dbReference>
<evidence type="ECO:0000259" key="9">
    <source>
        <dbReference type="PROSITE" id="PS50850"/>
    </source>
</evidence>
<keyword evidence="6 8" id="KW-0472">Membrane</keyword>
<dbReference type="PANTHER" id="PTHR23504:SF15">
    <property type="entry name" value="MAJOR FACILITATOR SUPERFAMILY (MFS) PROFILE DOMAIN-CONTAINING PROTEIN"/>
    <property type="match status" value="1"/>
</dbReference>
<keyword evidence="4" id="KW-0677">Repeat</keyword>
<organism evidence="10 11">
    <name type="scientific">Thalictrum thalictroides</name>
    <name type="common">Rue-anemone</name>
    <name type="synonym">Anemone thalictroides</name>
    <dbReference type="NCBI Taxonomy" id="46969"/>
    <lineage>
        <taxon>Eukaryota</taxon>
        <taxon>Viridiplantae</taxon>
        <taxon>Streptophyta</taxon>
        <taxon>Embryophyta</taxon>
        <taxon>Tracheophyta</taxon>
        <taxon>Spermatophyta</taxon>
        <taxon>Magnoliopsida</taxon>
        <taxon>Ranunculales</taxon>
        <taxon>Ranunculaceae</taxon>
        <taxon>Thalictroideae</taxon>
        <taxon>Thalictrum</taxon>
    </lineage>
</organism>
<proteinExistence type="predicted"/>
<keyword evidence="5 8" id="KW-1133">Transmembrane helix</keyword>
<feature type="transmembrane region" description="Helical" evidence="8">
    <location>
        <begin position="69"/>
        <end position="94"/>
    </location>
</feature>
<comment type="subcellular location">
    <subcellularLocation>
        <location evidence="1">Membrane</location>
        <topology evidence="1">Multi-pass membrane protein</topology>
    </subcellularLocation>
</comment>
<feature type="transmembrane region" description="Helical" evidence="8">
    <location>
        <begin position="168"/>
        <end position="191"/>
    </location>
</feature>
<dbReference type="PANTHER" id="PTHR23504">
    <property type="entry name" value="MAJOR FACILITATOR SUPERFAMILY DOMAIN-CONTAINING PROTEIN 10"/>
    <property type="match status" value="1"/>
</dbReference>
<keyword evidence="3 8" id="KW-0812">Transmembrane</keyword>
<dbReference type="GO" id="GO:0016020">
    <property type="term" value="C:membrane"/>
    <property type="evidence" value="ECO:0007669"/>
    <property type="project" value="UniProtKB-SubCell"/>
</dbReference>
<accession>A0A7J6VNF3</accession>
<evidence type="ECO:0000256" key="2">
    <source>
        <dbReference type="ARBA" id="ARBA00022448"/>
    </source>
</evidence>
<dbReference type="InterPro" id="IPR011701">
    <property type="entry name" value="MFS"/>
</dbReference>
<feature type="non-terminal residue" evidence="10">
    <location>
        <position position="1"/>
    </location>
</feature>
<feature type="repeat" description="PPR" evidence="7">
    <location>
        <begin position="409"/>
        <end position="444"/>
    </location>
</feature>
<evidence type="ECO:0000256" key="4">
    <source>
        <dbReference type="ARBA" id="ARBA00022737"/>
    </source>
</evidence>
<dbReference type="EMBL" id="JABWDY010030099">
    <property type="protein sequence ID" value="KAF5185882.1"/>
    <property type="molecule type" value="Genomic_DNA"/>
</dbReference>
<dbReference type="GO" id="GO:0022857">
    <property type="term" value="F:transmembrane transporter activity"/>
    <property type="evidence" value="ECO:0007669"/>
    <property type="project" value="InterPro"/>
</dbReference>
<evidence type="ECO:0000256" key="5">
    <source>
        <dbReference type="ARBA" id="ARBA00022989"/>
    </source>
</evidence>
<dbReference type="InterPro" id="IPR036259">
    <property type="entry name" value="MFS_trans_sf"/>
</dbReference>
<feature type="domain" description="Major facilitator superfamily (MFS) profile" evidence="9">
    <location>
        <begin position="1"/>
        <end position="501"/>
    </location>
</feature>
<name>A0A7J6VNF3_THATH</name>